<sequence length="213" mass="23317">MSKCWKNRLRRGFAGSVVGVLVLSAIAPTASYANFFGRPRYREDDNPTVFEQCAQELKASGIDNTQAMSACADALVPEDLSTCVLRITETTGISPQTALSACFRVRRPVELAHCVVSIRQEVLTTPQGRQNPGNEQSLNKQGTDKSLAPDLFAQTPTLQTLGELELATLDRCRRSLLPKRYGACVVGLSREIPFVPQRILDSCIDAETYPLGN</sequence>
<evidence type="ECO:0000313" key="2">
    <source>
        <dbReference type="Proteomes" id="UP001526426"/>
    </source>
</evidence>
<gene>
    <name evidence="1" type="ORF">K4A83_16160</name>
</gene>
<keyword evidence="2" id="KW-1185">Reference proteome</keyword>
<evidence type="ECO:0000313" key="1">
    <source>
        <dbReference type="EMBL" id="MCW6037793.1"/>
    </source>
</evidence>
<comment type="caution">
    <text evidence="1">The sequence shown here is derived from an EMBL/GenBank/DDBJ whole genome shotgun (WGS) entry which is preliminary data.</text>
</comment>
<dbReference type="EMBL" id="JAIHOM010000090">
    <property type="protein sequence ID" value="MCW6037793.1"/>
    <property type="molecule type" value="Genomic_DNA"/>
</dbReference>
<dbReference type="RefSeq" id="WP_265265665.1">
    <property type="nucleotide sequence ID" value="NZ_JAIHOM010000090.1"/>
</dbReference>
<protein>
    <submittedName>
        <fullName evidence="1">Uncharacterized protein</fullName>
    </submittedName>
</protein>
<dbReference type="Proteomes" id="UP001526426">
    <property type="component" value="Unassembled WGS sequence"/>
</dbReference>
<accession>A0ABT3L8G9</accession>
<proteinExistence type="predicted"/>
<reference evidence="1 2" key="1">
    <citation type="submission" date="2021-08" db="EMBL/GenBank/DDBJ databases">
        <title>Draft genome sequence of Spirulina subsalsa with high tolerance to salinity and hype-accumulation of phycocyanin.</title>
        <authorList>
            <person name="Pei H."/>
            <person name="Jiang L."/>
        </authorList>
    </citation>
    <scope>NUCLEOTIDE SEQUENCE [LARGE SCALE GENOMIC DNA]</scope>
    <source>
        <strain evidence="1 2">FACHB-351</strain>
    </source>
</reference>
<organism evidence="1 2">
    <name type="scientific">Spirulina subsalsa FACHB-351</name>
    <dbReference type="NCBI Taxonomy" id="234711"/>
    <lineage>
        <taxon>Bacteria</taxon>
        <taxon>Bacillati</taxon>
        <taxon>Cyanobacteriota</taxon>
        <taxon>Cyanophyceae</taxon>
        <taxon>Spirulinales</taxon>
        <taxon>Spirulinaceae</taxon>
        <taxon>Spirulina</taxon>
    </lineage>
</organism>
<name>A0ABT3L8G9_9CYAN</name>